<feature type="transmembrane region" description="Helical" evidence="8">
    <location>
        <begin position="224"/>
        <end position="246"/>
    </location>
</feature>
<dbReference type="RefSeq" id="WP_130485439.1">
    <property type="nucleotide sequence ID" value="NZ_SGWW01000003.1"/>
</dbReference>
<dbReference type="PANTHER" id="PTHR36838:SF1">
    <property type="entry name" value="SLR1864 PROTEIN"/>
    <property type="match status" value="1"/>
</dbReference>
<dbReference type="AlphaFoldDB" id="A0A4V2EWI9"/>
<comment type="similarity">
    <text evidence="2">Belongs to the auxin efflux carrier (TC 2.A.69) family.</text>
</comment>
<evidence type="ECO:0000256" key="1">
    <source>
        <dbReference type="ARBA" id="ARBA00004651"/>
    </source>
</evidence>
<feature type="transmembrane region" description="Helical" evidence="8">
    <location>
        <begin position="94"/>
        <end position="117"/>
    </location>
</feature>
<accession>A0A4V2EWI9</accession>
<keyword evidence="10" id="KW-1185">Reference proteome</keyword>
<dbReference type="GO" id="GO:0055085">
    <property type="term" value="P:transmembrane transport"/>
    <property type="evidence" value="ECO:0007669"/>
    <property type="project" value="InterPro"/>
</dbReference>
<proteinExistence type="inferred from homology"/>
<feature type="transmembrane region" description="Helical" evidence="8">
    <location>
        <begin position="123"/>
        <end position="143"/>
    </location>
</feature>
<dbReference type="InterPro" id="IPR004776">
    <property type="entry name" value="Mem_transp_PIN-like"/>
</dbReference>
<evidence type="ECO:0008006" key="11">
    <source>
        <dbReference type="Google" id="ProtNLM"/>
    </source>
</evidence>
<evidence type="ECO:0000256" key="6">
    <source>
        <dbReference type="ARBA" id="ARBA00022989"/>
    </source>
</evidence>
<evidence type="ECO:0000313" key="10">
    <source>
        <dbReference type="Proteomes" id="UP000293519"/>
    </source>
</evidence>
<dbReference type="PANTHER" id="PTHR36838">
    <property type="entry name" value="AUXIN EFFLUX CARRIER FAMILY PROTEIN"/>
    <property type="match status" value="1"/>
</dbReference>
<protein>
    <recommendedName>
        <fullName evidence="11">AEC family transporter</fullName>
    </recommendedName>
</protein>
<dbReference type="OrthoDB" id="5405318at2"/>
<name>A0A4V2EWI9_9MICO</name>
<dbReference type="EMBL" id="SGWW01000003">
    <property type="protein sequence ID" value="RZS56150.1"/>
    <property type="molecule type" value="Genomic_DNA"/>
</dbReference>
<evidence type="ECO:0000313" key="9">
    <source>
        <dbReference type="EMBL" id="RZS56150.1"/>
    </source>
</evidence>
<evidence type="ECO:0000256" key="8">
    <source>
        <dbReference type="SAM" id="Phobius"/>
    </source>
</evidence>
<comment type="caution">
    <text evidence="9">The sequence shown here is derived from an EMBL/GenBank/DDBJ whole genome shotgun (WGS) entry which is preliminary data.</text>
</comment>
<feature type="transmembrane region" description="Helical" evidence="8">
    <location>
        <begin position="252"/>
        <end position="274"/>
    </location>
</feature>
<evidence type="ECO:0000256" key="5">
    <source>
        <dbReference type="ARBA" id="ARBA00022692"/>
    </source>
</evidence>
<keyword evidence="7 8" id="KW-0472">Membrane</keyword>
<organism evidence="9 10">
    <name type="scientific">Microcella putealis</name>
    <dbReference type="NCBI Taxonomy" id="337005"/>
    <lineage>
        <taxon>Bacteria</taxon>
        <taxon>Bacillati</taxon>
        <taxon>Actinomycetota</taxon>
        <taxon>Actinomycetes</taxon>
        <taxon>Micrococcales</taxon>
        <taxon>Microbacteriaceae</taxon>
        <taxon>Microcella</taxon>
    </lineage>
</organism>
<dbReference type="InterPro" id="IPR038770">
    <property type="entry name" value="Na+/solute_symporter_sf"/>
</dbReference>
<keyword evidence="5 8" id="KW-0812">Transmembrane</keyword>
<evidence type="ECO:0000256" key="4">
    <source>
        <dbReference type="ARBA" id="ARBA00022475"/>
    </source>
</evidence>
<comment type="subcellular location">
    <subcellularLocation>
        <location evidence="1">Cell membrane</location>
        <topology evidence="1">Multi-pass membrane protein</topology>
    </subcellularLocation>
</comment>
<feature type="transmembrane region" description="Helical" evidence="8">
    <location>
        <begin position="38"/>
        <end position="55"/>
    </location>
</feature>
<feature type="transmembrane region" description="Helical" evidence="8">
    <location>
        <begin position="6"/>
        <end position="26"/>
    </location>
</feature>
<gene>
    <name evidence="9" type="ORF">EV141_1602</name>
</gene>
<sequence>MLGVLTGFAIIGAVVLVGYVVARVGVLPDTAQPVLGRLAFFVLSPALLFTVLASADTAQLFSALLPVSIAAAVACFVLYALVARLVWRRAIPETTVGALASGYTNANNIGLPVAAYVLGDPALVAPVILFQLIVAGPVALTILDLSTSGRVSLGRILSQPMRNPIIIGAALGVVVSVTGLELPDPVLEPFRLIGAAAVPTVLLLFGMSLHGRRVLEPGTARRDVVLATALKVTVMPVVAWAVGALVLGLDGVALFTVVTLAALPTAQNVFVYATRFDRGTVLARDAVLLSTALSVPALVVIAAFLAP</sequence>
<keyword evidence="3" id="KW-0813">Transport</keyword>
<evidence type="ECO:0000256" key="3">
    <source>
        <dbReference type="ARBA" id="ARBA00022448"/>
    </source>
</evidence>
<reference evidence="9 10" key="1">
    <citation type="journal article" date="2015" name="Stand. Genomic Sci.">
        <title>Genomic Encyclopedia of Bacterial and Archaeal Type Strains, Phase III: the genomes of soil and plant-associated and newly described type strains.</title>
        <authorList>
            <person name="Whitman W.B."/>
            <person name="Woyke T."/>
            <person name="Klenk H.P."/>
            <person name="Zhou Y."/>
            <person name="Lilburn T.G."/>
            <person name="Beck B.J."/>
            <person name="De Vos P."/>
            <person name="Vandamme P."/>
            <person name="Eisen J.A."/>
            <person name="Garrity G."/>
            <person name="Hugenholtz P."/>
            <person name="Kyrpides N.C."/>
        </authorList>
    </citation>
    <scope>NUCLEOTIDE SEQUENCE [LARGE SCALE GENOMIC DNA]</scope>
    <source>
        <strain evidence="9 10">CV2</strain>
    </source>
</reference>
<feature type="transmembrane region" description="Helical" evidence="8">
    <location>
        <begin position="164"/>
        <end position="180"/>
    </location>
</feature>
<feature type="transmembrane region" description="Helical" evidence="8">
    <location>
        <begin position="286"/>
        <end position="306"/>
    </location>
</feature>
<dbReference type="Proteomes" id="UP000293519">
    <property type="component" value="Unassembled WGS sequence"/>
</dbReference>
<keyword evidence="4" id="KW-1003">Cell membrane</keyword>
<dbReference type="Gene3D" id="1.20.1530.20">
    <property type="match status" value="1"/>
</dbReference>
<evidence type="ECO:0000256" key="2">
    <source>
        <dbReference type="ARBA" id="ARBA00010145"/>
    </source>
</evidence>
<dbReference type="Pfam" id="PF03547">
    <property type="entry name" value="Mem_trans"/>
    <property type="match status" value="2"/>
</dbReference>
<keyword evidence="6 8" id="KW-1133">Transmembrane helix</keyword>
<dbReference type="GO" id="GO:0005886">
    <property type="term" value="C:plasma membrane"/>
    <property type="evidence" value="ECO:0007669"/>
    <property type="project" value="UniProtKB-SubCell"/>
</dbReference>
<evidence type="ECO:0000256" key="7">
    <source>
        <dbReference type="ARBA" id="ARBA00023136"/>
    </source>
</evidence>
<feature type="transmembrane region" description="Helical" evidence="8">
    <location>
        <begin position="61"/>
        <end position="82"/>
    </location>
</feature>
<feature type="transmembrane region" description="Helical" evidence="8">
    <location>
        <begin position="192"/>
        <end position="212"/>
    </location>
</feature>